<evidence type="ECO:0000256" key="2">
    <source>
        <dbReference type="ARBA" id="ARBA00022676"/>
    </source>
</evidence>
<proteinExistence type="inferred from homology"/>
<dbReference type="InterPro" id="IPR029044">
    <property type="entry name" value="Nucleotide-diphossugar_trans"/>
</dbReference>
<protein>
    <recommendedName>
        <fullName evidence="4">Glycosyltransferase 2-like domain-containing protein</fullName>
    </recommendedName>
</protein>
<evidence type="ECO:0000313" key="5">
    <source>
        <dbReference type="EMBL" id="GAA4459964.1"/>
    </source>
</evidence>
<dbReference type="CDD" id="cd00761">
    <property type="entry name" value="Glyco_tranf_GTA_type"/>
    <property type="match status" value="1"/>
</dbReference>
<accession>A0ABP8N5I0</accession>
<keyword evidence="3" id="KW-0808">Transferase</keyword>
<evidence type="ECO:0000259" key="4">
    <source>
        <dbReference type="Pfam" id="PF00535"/>
    </source>
</evidence>
<dbReference type="InterPro" id="IPR001173">
    <property type="entry name" value="Glyco_trans_2-like"/>
</dbReference>
<comment type="caution">
    <text evidence="5">The sequence shown here is derived from an EMBL/GenBank/DDBJ whole genome shotgun (WGS) entry which is preliminary data.</text>
</comment>
<dbReference type="RefSeq" id="WP_345077127.1">
    <property type="nucleotide sequence ID" value="NZ_BAABFA010000004.1"/>
</dbReference>
<evidence type="ECO:0000256" key="1">
    <source>
        <dbReference type="ARBA" id="ARBA00006739"/>
    </source>
</evidence>
<comment type="similarity">
    <text evidence="1">Belongs to the glycosyltransferase 2 family.</text>
</comment>
<evidence type="ECO:0000256" key="3">
    <source>
        <dbReference type="ARBA" id="ARBA00022679"/>
    </source>
</evidence>
<name>A0ABP8N5I0_9BACT</name>
<evidence type="ECO:0000313" key="6">
    <source>
        <dbReference type="Proteomes" id="UP001500067"/>
    </source>
</evidence>
<keyword evidence="6" id="KW-1185">Reference proteome</keyword>
<dbReference type="PANTHER" id="PTHR43179">
    <property type="entry name" value="RHAMNOSYLTRANSFERASE WBBL"/>
    <property type="match status" value="1"/>
</dbReference>
<organism evidence="5 6">
    <name type="scientific">Nemorincola caseinilytica</name>
    <dbReference type="NCBI Taxonomy" id="2054315"/>
    <lineage>
        <taxon>Bacteria</taxon>
        <taxon>Pseudomonadati</taxon>
        <taxon>Bacteroidota</taxon>
        <taxon>Chitinophagia</taxon>
        <taxon>Chitinophagales</taxon>
        <taxon>Chitinophagaceae</taxon>
        <taxon>Nemorincola</taxon>
    </lineage>
</organism>
<keyword evidence="2" id="KW-0328">Glycosyltransferase</keyword>
<sequence>MNDATNDVSVTKNNEHDPLFSILIPSWNNLEILKITIGSILKNSTYRHQIVVHVNEGSDGTLAWLSEKGILHTHSDKNVGVCYGFNLPSSLATCEYIVLSDDDNYFCPGWDKYLYEEVRKQQGIKWCISGTLIEREVTKNACVIAPYDFGSDQTNFDEARLLAEYDKIPFADWHGSNWYPMVLPRQLWCAVGGLSVEFSPGMYSDPDFMMKLWHYGVRTFKGVSKARAYHFMSKTTSRVKRNDGAKTFLFKWGMSSSVFLKYHLQMGRNDRGEEISTPTPSKMKDYFKRIWNAIRTSAT</sequence>
<dbReference type="Pfam" id="PF00535">
    <property type="entry name" value="Glycos_transf_2"/>
    <property type="match status" value="1"/>
</dbReference>
<feature type="domain" description="Glycosyltransferase 2-like" evidence="4">
    <location>
        <begin position="21"/>
        <end position="120"/>
    </location>
</feature>
<dbReference type="Proteomes" id="UP001500067">
    <property type="component" value="Unassembled WGS sequence"/>
</dbReference>
<dbReference type="PANTHER" id="PTHR43179:SF12">
    <property type="entry name" value="GALACTOFURANOSYLTRANSFERASE GLFT2"/>
    <property type="match status" value="1"/>
</dbReference>
<dbReference type="Gene3D" id="3.90.550.10">
    <property type="entry name" value="Spore Coat Polysaccharide Biosynthesis Protein SpsA, Chain A"/>
    <property type="match status" value="1"/>
</dbReference>
<dbReference type="SUPFAM" id="SSF53448">
    <property type="entry name" value="Nucleotide-diphospho-sugar transferases"/>
    <property type="match status" value="1"/>
</dbReference>
<gene>
    <name evidence="5" type="ORF">GCM10023093_01830</name>
</gene>
<reference evidence="6" key="1">
    <citation type="journal article" date="2019" name="Int. J. Syst. Evol. Microbiol.">
        <title>The Global Catalogue of Microorganisms (GCM) 10K type strain sequencing project: providing services to taxonomists for standard genome sequencing and annotation.</title>
        <authorList>
            <consortium name="The Broad Institute Genomics Platform"/>
            <consortium name="The Broad Institute Genome Sequencing Center for Infectious Disease"/>
            <person name="Wu L."/>
            <person name="Ma J."/>
        </authorList>
    </citation>
    <scope>NUCLEOTIDE SEQUENCE [LARGE SCALE GENOMIC DNA]</scope>
    <source>
        <strain evidence="6">JCM 32105</strain>
    </source>
</reference>
<dbReference type="EMBL" id="BAABFA010000004">
    <property type="protein sequence ID" value="GAA4459964.1"/>
    <property type="molecule type" value="Genomic_DNA"/>
</dbReference>